<dbReference type="Proteomes" id="UP001596026">
    <property type="component" value="Unassembled WGS sequence"/>
</dbReference>
<protein>
    <submittedName>
        <fullName evidence="3">DnaD domain protein</fullName>
    </submittedName>
</protein>
<dbReference type="RefSeq" id="WP_379962790.1">
    <property type="nucleotide sequence ID" value="NZ_JBHSGT010000003.1"/>
</dbReference>
<keyword evidence="4" id="KW-1185">Reference proteome</keyword>
<gene>
    <name evidence="3" type="ORF">ACFO3L_00195</name>
</gene>
<comment type="similarity">
    <text evidence="1">Belongs to the DnaB/DnaD family.</text>
</comment>
<dbReference type="InterPro" id="IPR034829">
    <property type="entry name" value="DnaD-like_sf"/>
</dbReference>
<dbReference type="NCBIfam" id="TIGR01446">
    <property type="entry name" value="DnaD_dom"/>
    <property type="match status" value="1"/>
</dbReference>
<sequence length="121" mass="14234">MIEIPTEQVKQNLKTWLTVFDSDVILEAMNRTQSKGKSFVYLNAILTDFKQKEVKTIKDIKEYDESFKHKQQNYTKPSPRKESLPEWAYSGYTIKDELVDGDVDKRFKNKLEKIRAKNSTP</sequence>
<accession>A0ABV9M363</accession>
<feature type="domain" description="DnaB/C C-terminal" evidence="2">
    <location>
        <begin position="6"/>
        <end position="63"/>
    </location>
</feature>
<comment type="caution">
    <text evidence="3">The sequence shown here is derived from an EMBL/GenBank/DDBJ whole genome shotgun (WGS) entry which is preliminary data.</text>
</comment>
<evidence type="ECO:0000313" key="3">
    <source>
        <dbReference type="EMBL" id="MFC4709068.1"/>
    </source>
</evidence>
<dbReference type="EMBL" id="JBHSGT010000003">
    <property type="protein sequence ID" value="MFC4709068.1"/>
    <property type="molecule type" value="Genomic_DNA"/>
</dbReference>
<dbReference type="Gene3D" id="1.10.10.630">
    <property type="entry name" value="DnaD domain-like"/>
    <property type="match status" value="1"/>
</dbReference>
<evidence type="ECO:0000256" key="1">
    <source>
        <dbReference type="ARBA" id="ARBA00093462"/>
    </source>
</evidence>
<reference evidence="4" key="1">
    <citation type="journal article" date="2019" name="Int. J. Syst. Evol. Microbiol.">
        <title>The Global Catalogue of Microorganisms (GCM) 10K type strain sequencing project: providing services to taxonomists for standard genome sequencing and annotation.</title>
        <authorList>
            <consortium name="The Broad Institute Genomics Platform"/>
            <consortium name="The Broad Institute Genome Sequencing Center for Infectious Disease"/>
            <person name="Wu L."/>
            <person name="Ma J."/>
        </authorList>
    </citation>
    <scope>NUCLEOTIDE SEQUENCE [LARGE SCALE GENOMIC DNA]</scope>
    <source>
        <strain evidence="4">CGMCC 1.19061</strain>
    </source>
</reference>
<organism evidence="3 4">
    <name type="scientific">Enterococcus eurekensis</name>
    <dbReference type="NCBI Taxonomy" id="1159753"/>
    <lineage>
        <taxon>Bacteria</taxon>
        <taxon>Bacillati</taxon>
        <taxon>Bacillota</taxon>
        <taxon>Bacilli</taxon>
        <taxon>Lactobacillales</taxon>
        <taxon>Enterococcaceae</taxon>
        <taxon>Enterococcus</taxon>
    </lineage>
</organism>
<dbReference type="InterPro" id="IPR006343">
    <property type="entry name" value="DnaB/C_C"/>
</dbReference>
<dbReference type="PANTHER" id="PTHR37293">
    <property type="entry name" value="PHAGE REPLICATION PROTEIN-RELATED"/>
    <property type="match status" value="1"/>
</dbReference>
<dbReference type="SUPFAM" id="SSF158499">
    <property type="entry name" value="DnaD domain-like"/>
    <property type="match status" value="1"/>
</dbReference>
<evidence type="ECO:0000313" key="4">
    <source>
        <dbReference type="Proteomes" id="UP001596026"/>
    </source>
</evidence>
<name>A0ABV9M363_9ENTE</name>
<proteinExistence type="inferred from homology"/>
<dbReference type="PANTHER" id="PTHR37293:SF5">
    <property type="entry name" value="DNA REPLICATION PROTEIN"/>
    <property type="match status" value="1"/>
</dbReference>
<evidence type="ECO:0000259" key="2">
    <source>
        <dbReference type="Pfam" id="PF07261"/>
    </source>
</evidence>
<dbReference type="InterPro" id="IPR053162">
    <property type="entry name" value="DnaD"/>
</dbReference>
<dbReference type="Pfam" id="PF07261">
    <property type="entry name" value="DnaB_2"/>
    <property type="match status" value="1"/>
</dbReference>